<organism evidence="3 4">
    <name type="scientific">Streptomyces amakusaensis</name>
    <dbReference type="NCBI Taxonomy" id="67271"/>
    <lineage>
        <taxon>Bacteria</taxon>
        <taxon>Bacillati</taxon>
        <taxon>Actinomycetota</taxon>
        <taxon>Actinomycetes</taxon>
        <taxon>Kitasatosporales</taxon>
        <taxon>Streptomycetaceae</taxon>
        <taxon>Streptomyces</taxon>
    </lineage>
</organism>
<gene>
    <name evidence="3" type="ORF">ACFPRH_20815</name>
</gene>
<dbReference type="PANTHER" id="PTHR21310:SF15">
    <property type="entry name" value="AMINOGLYCOSIDE PHOSPHOTRANSFERASE DOMAIN-CONTAINING PROTEIN"/>
    <property type="match status" value="1"/>
</dbReference>
<accession>A0ABW0AL35</accession>
<dbReference type="EMBL" id="JBHSKP010000013">
    <property type="protein sequence ID" value="MFC5154181.1"/>
    <property type="molecule type" value="Genomic_DNA"/>
</dbReference>
<feature type="region of interest" description="Disordered" evidence="1">
    <location>
        <begin position="1"/>
        <end position="21"/>
    </location>
</feature>
<evidence type="ECO:0000313" key="4">
    <source>
        <dbReference type="Proteomes" id="UP001596160"/>
    </source>
</evidence>
<sequence>MRRALDDLGLPSPGRLRVPGESTNPVLLSDTGLAVKLYGEHWCGPESFASESEAFKVLRDAGLPVPPLMGRGELLPGRDGWPWPFLVMARVPGVTWRDAAAVVDRPTLLALAREFGRVLRRLHAVPLTGSAVLRPDSPTFPDLLRERRAGTVADHREWGYLSPRLLDDVEGFLPDVDKLLAGGEPRFVHGDLHGTNLFVDVDEKAVSGLIDFTDVYAGDPRYSLVQLHLNAFGADRELLSAMLEGAEWERTSGFAREMLWFTFLHDFEVFEETPVDLTGVEDLDELAQVLWGPA</sequence>
<evidence type="ECO:0000256" key="1">
    <source>
        <dbReference type="SAM" id="MobiDB-lite"/>
    </source>
</evidence>
<dbReference type="Proteomes" id="UP001596160">
    <property type="component" value="Unassembled WGS sequence"/>
</dbReference>
<feature type="domain" description="Aminoglycoside phosphotransferase" evidence="2">
    <location>
        <begin position="45"/>
        <end position="249"/>
    </location>
</feature>
<comment type="caution">
    <text evidence="3">The sequence shown here is derived from an EMBL/GenBank/DDBJ whole genome shotgun (WGS) entry which is preliminary data.</text>
</comment>
<dbReference type="Pfam" id="PF01636">
    <property type="entry name" value="APH"/>
    <property type="match status" value="1"/>
</dbReference>
<name>A0ABW0AL35_9ACTN</name>
<keyword evidence="4" id="KW-1185">Reference proteome</keyword>
<dbReference type="PANTHER" id="PTHR21310">
    <property type="entry name" value="AMINOGLYCOSIDE PHOSPHOTRANSFERASE-RELATED-RELATED"/>
    <property type="match status" value="1"/>
</dbReference>
<evidence type="ECO:0000313" key="3">
    <source>
        <dbReference type="EMBL" id="MFC5154181.1"/>
    </source>
</evidence>
<dbReference type="InterPro" id="IPR016259">
    <property type="entry name" value="Hygromycin-B_Kinase"/>
</dbReference>
<dbReference type="InterPro" id="IPR051678">
    <property type="entry name" value="AGP_Transferase"/>
</dbReference>
<protein>
    <submittedName>
        <fullName evidence="3">Phosphotransferase family protein</fullName>
    </submittedName>
</protein>
<reference evidence="4" key="1">
    <citation type="journal article" date="2019" name="Int. J. Syst. Evol. Microbiol.">
        <title>The Global Catalogue of Microorganisms (GCM) 10K type strain sequencing project: providing services to taxonomists for standard genome sequencing and annotation.</title>
        <authorList>
            <consortium name="The Broad Institute Genomics Platform"/>
            <consortium name="The Broad Institute Genome Sequencing Center for Infectious Disease"/>
            <person name="Wu L."/>
            <person name="Ma J."/>
        </authorList>
    </citation>
    <scope>NUCLEOTIDE SEQUENCE [LARGE SCALE GENOMIC DNA]</scope>
    <source>
        <strain evidence="4">PCU 266</strain>
    </source>
</reference>
<dbReference type="Gene3D" id="3.90.1200.10">
    <property type="match status" value="1"/>
</dbReference>
<dbReference type="SUPFAM" id="SSF56112">
    <property type="entry name" value="Protein kinase-like (PK-like)"/>
    <property type="match status" value="1"/>
</dbReference>
<dbReference type="InterPro" id="IPR011009">
    <property type="entry name" value="Kinase-like_dom_sf"/>
</dbReference>
<dbReference type="PIRSF" id="PIRSF000707">
    <property type="entry name" value="Hygromycin-B_kinase"/>
    <property type="match status" value="1"/>
</dbReference>
<dbReference type="InterPro" id="IPR002575">
    <property type="entry name" value="Aminoglycoside_PTrfase"/>
</dbReference>
<dbReference type="RefSeq" id="WP_344480067.1">
    <property type="nucleotide sequence ID" value="NZ_BAAASB010000014.1"/>
</dbReference>
<proteinExistence type="predicted"/>
<evidence type="ECO:0000259" key="2">
    <source>
        <dbReference type="Pfam" id="PF01636"/>
    </source>
</evidence>